<evidence type="ECO:0000313" key="2">
    <source>
        <dbReference type="EMBL" id="KAF2590972.1"/>
    </source>
</evidence>
<feature type="chain" id="PRO_5035927929" description="Secreted protein" evidence="1">
    <location>
        <begin position="23"/>
        <end position="214"/>
    </location>
</feature>
<evidence type="ECO:0008006" key="3">
    <source>
        <dbReference type="Google" id="ProtNLM"/>
    </source>
</evidence>
<name>A0A8S9KA69_BRACR</name>
<proteinExistence type="predicted"/>
<evidence type="ECO:0000256" key="1">
    <source>
        <dbReference type="SAM" id="SignalP"/>
    </source>
</evidence>
<comment type="caution">
    <text evidence="2">The sequence shown here is derived from an EMBL/GenBank/DDBJ whole genome shotgun (WGS) entry which is preliminary data.</text>
</comment>
<feature type="signal peptide" evidence="1">
    <location>
        <begin position="1"/>
        <end position="22"/>
    </location>
</feature>
<sequence length="214" mass="23480">MEWSRVLVVACGSLWCCGSSLSSRAVSCDITGLPFIWLFASRNLLQTPFSELSRQDSRAYGIGVGGFGWLVNFASPWWYCTEGKHFPRAVSVFDSCGCAASLISFVQVLLAQSGHSFGDASSLVQKMPCGFSVVGAREEVRSWSCQPRLSYSVATRMEPVRFRGLILGCLMYTFSGGADLSVFLDVCSELFFDEPDHKERIIGDAKITGFCLSK</sequence>
<protein>
    <recommendedName>
        <fullName evidence="3">Secreted protein</fullName>
    </recommendedName>
</protein>
<gene>
    <name evidence="2" type="ORF">F2Q70_00038878</name>
</gene>
<dbReference type="EMBL" id="QGKY02000190">
    <property type="protein sequence ID" value="KAF2590972.1"/>
    <property type="molecule type" value="Genomic_DNA"/>
</dbReference>
<organism evidence="2">
    <name type="scientific">Brassica cretica</name>
    <name type="common">Mustard</name>
    <dbReference type="NCBI Taxonomy" id="69181"/>
    <lineage>
        <taxon>Eukaryota</taxon>
        <taxon>Viridiplantae</taxon>
        <taxon>Streptophyta</taxon>
        <taxon>Embryophyta</taxon>
        <taxon>Tracheophyta</taxon>
        <taxon>Spermatophyta</taxon>
        <taxon>Magnoliopsida</taxon>
        <taxon>eudicotyledons</taxon>
        <taxon>Gunneridae</taxon>
        <taxon>Pentapetalae</taxon>
        <taxon>rosids</taxon>
        <taxon>malvids</taxon>
        <taxon>Brassicales</taxon>
        <taxon>Brassicaceae</taxon>
        <taxon>Brassiceae</taxon>
        <taxon>Brassica</taxon>
    </lineage>
</organism>
<reference evidence="2" key="1">
    <citation type="submission" date="2019-12" db="EMBL/GenBank/DDBJ databases">
        <title>Genome sequencing and annotation of Brassica cretica.</title>
        <authorList>
            <person name="Studholme D.J."/>
            <person name="Sarris P.F."/>
        </authorList>
    </citation>
    <scope>NUCLEOTIDE SEQUENCE</scope>
    <source>
        <strain evidence="2">PFS-102/07</strain>
        <tissue evidence="2">Leaf</tissue>
    </source>
</reference>
<keyword evidence="1" id="KW-0732">Signal</keyword>
<dbReference type="AlphaFoldDB" id="A0A8S9KA69"/>
<accession>A0A8S9KA69</accession>